<reference evidence="1" key="2">
    <citation type="journal article" date="2018" name="Nat. Commun.">
        <title>Tailed giant Tupanvirus possesses the most complete translational apparatus of the known virosphere.</title>
        <authorList>
            <person name="Abrahao J."/>
            <person name="Silva L."/>
            <person name="Silva L.S."/>
            <person name="Khalil J.Y.B."/>
            <person name="Rodrigues R."/>
            <person name="Arantes T."/>
            <person name="Assis F."/>
            <person name="Boratto P."/>
            <person name="Andrade M."/>
            <person name="Kroon E.G."/>
            <person name="Ribeiro B."/>
            <person name="Bergier I."/>
            <person name="Seligmann H."/>
            <person name="Ghigo E."/>
            <person name="Colson P."/>
            <person name="Levasseur A."/>
            <person name="Kroemer G."/>
            <person name="Raoult D."/>
            <person name="La Scola B."/>
        </authorList>
    </citation>
    <scope>NUCLEOTIDE SEQUENCE [LARGE SCALE GENOMIC DNA]</scope>
    <source>
        <strain evidence="1">Deep ocean</strain>
    </source>
</reference>
<dbReference type="EMBL" id="MF405918">
    <property type="protein sequence ID" value="QKU33865.1"/>
    <property type="molecule type" value="Genomic_DNA"/>
</dbReference>
<dbReference type="Gene3D" id="1.20.910.10">
    <property type="entry name" value="Heme oxygenase-like"/>
    <property type="match status" value="1"/>
</dbReference>
<dbReference type="RefSeq" id="YP_010780473.1">
    <property type="nucleotide sequence ID" value="NC_075038.1"/>
</dbReference>
<dbReference type="KEGG" id="vg:80517164"/>
<dbReference type="InterPro" id="IPR016084">
    <property type="entry name" value="Haem_Oase-like_multi-hlx"/>
</dbReference>
<name>A0A6N1NEP4_9VIRU</name>
<accession>A0A6N1NEP4</accession>
<reference evidence="1" key="1">
    <citation type="submission" date="2017-06" db="EMBL/GenBank/DDBJ databases">
        <authorList>
            <person name="Assis F.L."/>
            <person name="Abrahao J.S."/>
            <person name="Silva L."/>
            <person name="Khalil J.B."/>
            <person name="Rodrigues R."/>
            <person name="Silva L.S."/>
            <person name="Boratto P."/>
            <person name="Andrade M."/>
            <person name="Kroon E.G."/>
            <person name="Ribeiro B."/>
            <person name="Bergier I."/>
            <person name="Seligmann H."/>
            <person name="Ghigo E."/>
            <person name="Colson P."/>
            <person name="Levasseur A."/>
            <person name="Raoult D."/>
            <person name="Scola B.L."/>
        </authorList>
    </citation>
    <scope>NUCLEOTIDE SEQUENCE</scope>
    <source>
        <strain evidence="1">Deep ocean</strain>
    </source>
</reference>
<evidence type="ECO:0000313" key="1">
    <source>
        <dbReference type="EMBL" id="QKU33865.1"/>
    </source>
</evidence>
<dbReference type="GeneID" id="80517164"/>
<proteinExistence type="predicted"/>
<organism evidence="1">
    <name type="scientific">Tupanvirus deep ocean</name>
    <dbReference type="NCBI Taxonomy" id="2126984"/>
    <lineage>
        <taxon>Viruses</taxon>
        <taxon>Varidnaviria</taxon>
        <taxon>Bamfordvirae</taxon>
        <taxon>Nucleocytoviricota</taxon>
        <taxon>Megaviricetes</taxon>
        <taxon>Imitervirales</taxon>
        <taxon>Mimiviridae</taxon>
        <taxon>Megamimivirinae</taxon>
        <taxon>Tupanvirus</taxon>
        <taxon>Tupanvirus altamarinense</taxon>
    </lineage>
</organism>
<protein>
    <submittedName>
        <fullName evidence="1">Uncharacterized protein</fullName>
    </submittedName>
</protein>
<sequence length="275" mass="31976">MESVGGLDMKYYFSKDNISVHDFFDLELGLAIDNINDIDQFFSKKVNLFDYEFFSLINETSINVSVLGEIMAPFYFAVYNWCQHLEKLQDKMLENNAARYCIELLLENINDEKGIVNQIQNIDKCHVTTYINFLHALGYHDKLQSTKAVNDFNEDLEYCLNNKSIAYNAALLAGIEYLYIDISSIISKYCKINSIEQDHYELHEILDYKHASDLFMISKKCGASTEELVYGMAKGYIMILSIFDNLYKETMDMHMDRADNAWQDLKKTNHTAKKH</sequence>